<organism evidence="6 7">
    <name type="scientific">Candidatus Giovannonibacteria bacterium RIFCSPHIGHO2_01_FULL_45_23</name>
    <dbReference type="NCBI Taxonomy" id="1798325"/>
    <lineage>
        <taxon>Bacteria</taxon>
        <taxon>Candidatus Giovannoniibacteriota</taxon>
    </lineage>
</organism>
<dbReference type="PANTHER" id="PTHR20982">
    <property type="entry name" value="RIBOSOME RECYCLING FACTOR"/>
    <property type="match status" value="1"/>
</dbReference>
<dbReference type="Proteomes" id="UP000179251">
    <property type="component" value="Unassembled WGS sequence"/>
</dbReference>
<dbReference type="STRING" id="1798325.A2834_03790"/>
<dbReference type="SUPFAM" id="SSF55194">
    <property type="entry name" value="Ribosome recycling factor, RRF"/>
    <property type="match status" value="1"/>
</dbReference>
<comment type="caution">
    <text evidence="6">The sequence shown here is derived from an EMBL/GenBank/DDBJ whole genome shotgun (WGS) entry which is preliminary data.</text>
</comment>
<dbReference type="Pfam" id="PF01765">
    <property type="entry name" value="RRF"/>
    <property type="match status" value="1"/>
</dbReference>
<dbReference type="InterPro" id="IPR002661">
    <property type="entry name" value="Ribosome_recyc_fac"/>
</dbReference>
<keyword evidence="3" id="KW-0963">Cytoplasm</keyword>
<comment type="subcellular location">
    <subcellularLocation>
        <location evidence="3">Cytoplasm</location>
    </subcellularLocation>
</comment>
<protein>
    <recommendedName>
        <fullName evidence="3">Ribosome-recycling factor</fullName>
        <shortName evidence="3">RRF</shortName>
    </recommendedName>
    <alternativeName>
        <fullName evidence="3">Ribosome-releasing factor</fullName>
    </alternativeName>
</protein>
<feature type="domain" description="Ribosome recycling factor" evidence="5">
    <location>
        <begin position="19"/>
        <end position="181"/>
    </location>
</feature>
<dbReference type="PANTHER" id="PTHR20982:SF3">
    <property type="entry name" value="MITOCHONDRIAL RIBOSOME RECYCLING FACTOR PSEUDO 1"/>
    <property type="match status" value="1"/>
</dbReference>
<dbReference type="GO" id="GO:0043023">
    <property type="term" value="F:ribosomal large subunit binding"/>
    <property type="evidence" value="ECO:0007669"/>
    <property type="project" value="TreeGrafter"/>
</dbReference>
<dbReference type="Gene3D" id="3.30.1360.40">
    <property type="match status" value="1"/>
</dbReference>
<evidence type="ECO:0000256" key="4">
    <source>
        <dbReference type="SAM" id="Coils"/>
    </source>
</evidence>
<accession>A0A1F5VIE9</accession>
<evidence type="ECO:0000256" key="2">
    <source>
        <dbReference type="ARBA" id="ARBA00022917"/>
    </source>
</evidence>
<dbReference type="Gene3D" id="1.10.132.20">
    <property type="entry name" value="Ribosome-recycling factor"/>
    <property type="match status" value="1"/>
</dbReference>
<name>A0A1F5VIE9_9BACT</name>
<sequence length="183" mass="21301">MIDFIAEEKEFKNILSKFEGELKKIRTGRASSVVLESIMVDSYGTLTPLMHVAALSSPDPKSIIVRPWDRTILPAIEQALEKANLGVSIISEKDQVRVVFPALTEERRKEFVKIVGKQAEEARIKTRRRRDEIWKTIQEEERSKLISENQKFSQKEKMEHMAEEINKKIEEMTEKKEKEIMTI</sequence>
<evidence type="ECO:0000313" key="6">
    <source>
        <dbReference type="EMBL" id="OGF63229.1"/>
    </source>
</evidence>
<proteinExistence type="inferred from homology"/>
<comment type="function">
    <text evidence="3">Responsible for the release of ribosomes from messenger RNA at the termination of protein biosynthesis. May increase the efficiency of translation by recycling ribosomes from one round of translation to another.</text>
</comment>
<dbReference type="GO" id="GO:0005737">
    <property type="term" value="C:cytoplasm"/>
    <property type="evidence" value="ECO:0007669"/>
    <property type="project" value="UniProtKB-SubCell"/>
</dbReference>
<evidence type="ECO:0000313" key="7">
    <source>
        <dbReference type="Proteomes" id="UP000179251"/>
    </source>
</evidence>
<evidence type="ECO:0000256" key="3">
    <source>
        <dbReference type="HAMAP-Rule" id="MF_00040"/>
    </source>
</evidence>
<evidence type="ECO:0000256" key="1">
    <source>
        <dbReference type="ARBA" id="ARBA00005912"/>
    </source>
</evidence>
<feature type="coiled-coil region" evidence="4">
    <location>
        <begin position="155"/>
        <end position="182"/>
    </location>
</feature>
<dbReference type="EMBL" id="MFHD01000005">
    <property type="protein sequence ID" value="OGF63229.1"/>
    <property type="molecule type" value="Genomic_DNA"/>
</dbReference>
<dbReference type="InterPro" id="IPR023584">
    <property type="entry name" value="Ribosome_recyc_fac_dom"/>
</dbReference>
<dbReference type="AlphaFoldDB" id="A0A1F5VIE9"/>
<dbReference type="NCBIfam" id="TIGR00496">
    <property type="entry name" value="frr"/>
    <property type="match status" value="1"/>
</dbReference>
<comment type="similarity">
    <text evidence="1 3">Belongs to the RRF family.</text>
</comment>
<keyword evidence="4" id="KW-0175">Coiled coil</keyword>
<dbReference type="InterPro" id="IPR036191">
    <property type="entry name" value="RRF_sf"/>
</dbReference>
<reference evidence="6 7" key="1">
    <citation type="journal article" date="2016" name="Nat. Commun.">
        <title>Thousands of microbial genomes shed light on interconnected biogeochemical processes in an aquifer system.</title>
        <authorList>
            <person name="Anantharaman K."/>
            <person name="Brown C.T."/>
            <person name="Hug L.A."/>
            <person name="Sharon I."/>
            <person name="Castelle C.J."/>
            <person name="Probst A.J."/>
            <person name="Thomas B.C."/>
            <person name="Singh A."/>
            <person name="Wilkins M.J."/>
            <person name="Karaoz U."/>
            <person name="Brodie E.L."/>
            <person name="Williams K.H."/>
            <person name="Hubbard S.S."/>
            <person name="Banfield J.F."/>
        </authorList>
    </citation>
    <scope>NUCLEOTIDE SEQUENCE [LARGE SCALE GENOMIC DNA]</scope>
</reference>
<gene>
    <name evidence="3" type="primary">frr</name>
    <name evidence="6" type="ORF">A2834_03790</name>
</gene>
<dbReference type="HAMAP" id="MF_00040">
    <property type="entry name" value="RRF"/>
    <property type="match status" value="1"/>
</dbReference>
<evidence type="ECO:0000259" key="5">
    <source>
        <dbReference type="Pfam" id="PF01765"/>
    </source>
</evidence>
<keyword evidence="2 3" id="KW-0648">Protein biosynthesis</keyword>
<dbReference type="GO" id="GO:0006415">
    <property type="term" value="P:translational termination"/>
    <property type="evidence" value="ECO:0007669"/>
    <property type="project" value="UniProtKB-UniRule"/>
</dbReference>
<dbReference type="FunFam" id="3.30.1360.40:FF:000001">
    <property type="entry name" value="Ribosome-recycling factor"/>
    <property type="match status" value="1"/>
</dbReference>